<gene>
    <name evidence="9" type="primary">phnE</name>
    <name evidence="9" type="ORF">EOI86_05470</name>
</gene>
<dbReference type="EMBL" id="SADE01000001">
    <property type="protein sequence ID" value="RVU38721.1"/>
    <property type="molecule type" value="Genomic_DNA"/>
</dbReference>
<organism evidence="9 10">
    <name type="scientific">Hwanghaeella grinnelliae</name>
    <dbReference type="NCBI Taxonomy" id="2500179"/>
    <lineage>
        <taxon>Bacteria</taxon>
        <taxon>Pseudomonadati</taxon>
        <taxon>Pseudomonadota</taxon>
        <taxon>Alphaproteobacteria</taxon>
        <taxon>Rhodospirillales</taxon>
        <taxon>Rhodospirillaceae</taxon>
        <taxon>Hwanghaeella</taxon>
    </lineage>
</organism>
<evidence type="ECO:0000313" key="10">
    <source>
        <dbReference type="Proteomes" id="UP000287447"/>
    </source>
</evidence>
<dbReference type="InterPro" id="IPR035906">
    <property type="entry name" value="MetI-like_sf"/>
</dbReference>
<keyword evidence="10" id="KW-1185">Reference proteome</keyword>
<dbReference type="PROSITE" id="PS50928">
    <property type="entry name" value="ABC_TM1"/>
    <property type="match status" value="1"/>
</dbReference>
<evidence type="ECO:0000256" key="4">
    <source>
        <dbReference type="ARBA" id="ARBA00022692"/>
    </source>
</evidence>
<evidence type="ECO:0000313" key="9">
    <source>
        <dbReference type="EMBL" id="RVU38721.1"/>
    </source>
</evidence>
<evidence type="ECO:0000256" key="5">
    <source>
        <dbReference type="ARBA" id="ARBA00022989"/>
    </source>
</evidence>
<comment type="caution">
    <text evidence="9">The sequence shown here is derived from an EMBL/GenBank/DDBJ whole genome shotgun (WGS) entry which is preliminary data.</text>
</comment>
<dbReference type="InterPro" id="IPR005769">
    <property type="entry name" value="PhnE/PtxC"/>
</dbReference>
<evidence type="ECO:0000256" key="6">
    <source>
        <dbReference type="ARBA" id="ARBA00023136"/>
    </source>
</evidence>
<evidence type="ECO:0000259" key="8">
    <source>
        <dbReference type="PROSITE" id="PS50928"/>
    </source>
</evidence>
<dbReference type="PANTHER" id="PTHR30043:SF1">
    <property type="entry name" value="ABC TRANSPORT SYSTEM PERMEASE PROTEIN P69"/>
    <property type="match status" value="1"/>
</dbReference>
<dbReference type="GO" id="GO:0005886">
    <property type="term" value="C:plasma membrane"/>
    <property type="evidence" value="ECO:0007669"/>
    <property type="project" value="UniProtKB-SubCell"/>
</dbReference>
<dbReference type="SUPFAM" id="SSF161098">
    <property type="entry name" value="MetI-like"/>
    <property type="match status" value="1"/>
</dbReference>
<evidence type="ECO:0000256" key="3">
    <source>
        <dbReference type="ARBA" id="ARBA00022475"/>
    </source>
</evidence>
<feature type="transmembrane region" description="Helical" evidence="7">
    <location>
        <begin position="128"/>
        <end position="151"/>
    </location>
</feature>
<dbReference type="Pfam" id="PF00528">
    <property type="entry name" value="BPD_transp_1"/>
    <property type="match status" value="1"/>
</dbReference>
<comment type="subcellular location">
    <subcellularLocation>
        <location evidence="1 7">Cell membrane</location>
        <topology evidence="1 7">Multi-pass membrane protein</topology>
    </subcellularLocation>
</comment>
<feature type="transmembrane region" description="Helical" evidence="7">
    <location>
        <begin position="80"/>
        <end position="103"/>
    </location>
</feature>
<feature type="transmembrane region" description="Helical" evidence="7">
    <location>
        <begin position="186"/>
        <end position="207"/>
    </location>
</feature>
<dbReference type="GO" id="GO:0015416">
    <property type="term" value="F:ABC-type phosphonate transporter activity"/>
    <property type="evidence" value="ECO:0007669"/>
    <property type="project" value="InterPro"/>
</dbReference>
<keyword evidence="4 7" id="KW-0812">Transmembrane</keyword>
<comment type="similarity">
    <text evidence="7">Belongs to the binding-protein-dependent transport system permease family.</text>
</comment>
<evidence type="ECO:0000256" key="2">
    <source>
        <dbReference type="ARBA" id="ARBA00022448"/>
    </source>
</evidence>
<dbReference type="Proteomes" id="UP000287447">
    <property type="component" value="Unassembled WGS sequence"/>
</dbReference>
<feature type="transmembrane region" description="Helical" evidence="7">
    <location>
        <begin position="21"/>
        <end position="40"/>
    </location>
</feature>
<proteinExistence type="inferred from homology"/>
<dbReference type="PANTHER" id="PTHR30043">
    <property type="entry name" value="PHOSPHONATES TRANSPORT SYSTEM PERMEASE PROTEIN"/>
    <property type="match status" value="1"/>
</dbReference>
<evidence type="ECO:0000256" key="1">
    <source>
        <dbReference type="ARBA" id="ARBA00004651"/>
    </source>
</evidence>
<keyword evidence="3" id="KW-1003">Cell membrane</keyword>
<dbReference type="Gene3D" id="1.10.3720.10">
    <property type="entry name" value="MetI-like"/>
    <property type="match status" value="1"/>
</dbReference>
<keyword evidence="6 7" id="KW-0472">Membrane</keyword>
<feature type="transmembrane region" description="Helical" evidence="7">
    <location>
        <begin position="214"/>
        <end position="232"/>
    </location>
</feature>
<protein>
    <submittedName>
        <fullName evidence="9">Phosphonate ABC transporter, permease protein PhnE</fullName>
    </submittedName>
</protein>
<keyword evidence="2 7" id="KW-0813">Transport</keyword>
<dbReference type="OrthoDB" id="8557224at2"/>
<reference evidence="10" key="1">
    <citation type="submission" date="2019-01" db="EMBL/GenBank/DDBJ databases">
        <title>Gri0909 isolated from a small marine red alga.</title>
        <authorList>
            <person name="Kim J."/>
            <person name="Jeong S.E."/>
            <person name="Jeon C.O."/>
        </authorList>
    </citation>
    <scope>NUCLEOTIDE SEQUENCE [LARGE SCALE GENOMIC DNA]</scope>
    <source>
        <strain evidence="10">Gri0909</strain>
    </source>
</reference>
<dbReference type="NCBIfam" id="TIGR01097">
    <property type="entry name" value="PhnE"/>
    <property type="match status" value="1"/>
</dbReference>
<feature type="domain" description="ABC transmembrane type-1" evidence="8">
    <location>
        <begin position="76"/>
        <end position="259"/>
    </location>
</feature>
<dbReference type="InterPro" id="IPR000515">
    <property type="entry name" value="MetI-like"/>
</dbReference>
<feature type="transmembrane region" description="Helical" evidence="7">
    <location>
        <begin position="238"/>
        <end position="255"/>
    </location>
</feature>
<sequence>MTATTGPDHGVPHRMGKITPLAFALTVGAAAFVLVSFNHVGLSWEKILGGGPGLARLVSQMFPPDLSRLTPVLVSLLETFQMAVVGTVLGIAFSLPLAVMASAKHAPHPLLRIGFRGLIAFFRTVPDLIWALVFVIAVGLGPAAGTLAIMIDTIGFCARFFAEAMEEADDGPQEALTAMGAGRTGILFSAVYPQVIPSFIATGLFALEKATRSSVVLGLVGAGGIGIELKVAMDFFSYDLACMIIISIFILVLMVEQASGWLRARVL</sequence>
<evidence type="ECO:0000256" key="7">
    <source>
        <dbReference type="RuleBase" id="RU363032"/>
    </source>
</evidence>
<dbReference type="RefSeq" id="WP_127764093.1">
    <property type="nucleotide sequence ID" value="NZ_SADE01000001.1"/>
</dbReference>
<dbReference type="CDD" id="cd06261">
    <property type="entry name" value="TM_PBP2"/>
    <property type="match status" value="1"/>
</dbReference>
<accession>A0A437QW14</accession>
<keyword evidence="5 7" id="KW-1133">Transmembrane helix</keyword>
<name>A0A437QW14_9PROT</name>
<dbReference type="AlphaFoldDB" id="A0A437QW14"/>